<feature type="transmembrane region" description="Helical" evidence="9">
    <location>
        <begin position="155"/>
        <end position="174"/>
    </location>
</feature>
<reference evidence="12" key="1">
    <citation type="journal article" date="2014" name="Int. J. Syst. Evol. Microbiol.">
        <title>Complete genome sequence of Corynebacterium casei LMG S-19264T (=DSM 44701T), isolated from a smear-ripened cheese.</title>
        <authorList>
            <consortium name="US DOE Joint Genome Institute (JGI-PGF)"/>
            <person name="Walter F."/>
            <person name="Albersmeier A."/>
            <person name="Kalinowski J."/>
            <person name="Ruckert C."/>
        </authorList>
    </citation>
    <scope>NUCLEOTIDE SEQUENCE</scope>
    <source>
        <strain evidence="12">CGMCC 1.15725</strain>
    </source>
</reference>
<feature type="transmembrane region" description="Helical" evidence="9">
    <location>
        <begin position="353"/>
        <end position="377"/>
    </location>
</feature>
<dbReference type="InterPro" id="IPR010656">
    <property type="entry name" value="DctM"/>
</dbReference>
<feature type="transmembrane region" description="Helical" evidence="9">
    <location>
        <begin position="456"/>
        <end position="478"/>
    </location>
</feature>
<organism evidence="12 13">
    <name type="scientific">Aliidongia dinghuensis</name>
    <dbReference type="NCBI Taxonomy" id="1867774"/>
    <lineage>
        <taxon>Bacteria</taxon>
        <taxon>Pseudomonadati</taxon>
        <taxon>Pseudomonadota</taxon>
        <taxon>Alphaproteobacteria</taxon>
        <taxon>Rhodospirillales</taxon>
        <taxon>Dongiaceae</taxon>
        <taxon>Aliidongia</taxon>
    </lineage>
</organism>
<evidence type="ECO:0000256" key="9">
    <source>
        <dbReference type="SAM" id="Phobius"/>
    </source>
</evidence>
<feature type="transmembrane region" description="Helical" evidence="9">
    <location>
        <begin position="131"/>
        <end position="148"/>
    </location>
</feature>
<evidence type="ECO:0000313" key="13">
    <source>
        <dbReference type="Proteomes" id="UP000646365"/>
    </source>
</evidence>
<evidence type="ECO:0000259" key="10">
    <source>
        <dbReference type="Pfam" id="PF04290"/>
    </source>
</evidence>
<evidence type="ECO:0000256" key="3">
    <source>
        <dbReference type="ARBA" id="ARBA00022475"/>
    </source>
</evidence>
<feature type="transmembrane region" description="Helical" evidence="9">
    <location>
        <begin position="267"/>
        <end position="290"/>
    </location>
</feature>
<feature type="domain" description="Tripartite ATP-independent periplasmic transporters DctQ component" evidence="10">
    <location>
        <begin position="28"/>
        <end position="153"/>
    </location>
</feature>
<protein>
    <submittedName>
        <fullName evidence="12">ABC transporter permease</fullName>
    </submittedName>
</protein>
<dbReference type="InterPro" id="IPR004681">
    <property type="entry name" value="TRAP_DctM"/>
</dbReference>
<evidence type="ECO:0000256" key="8">
    <source>
        <dbReference type="RuleBase" id="RU369079"/>
    </source>
</evidence>
<comment type="function">
    <text evidence="8">Part of the tripartite ATP-independent periplasmic (TRAP) transport system.</text>
</comment>
<keyword evidence="4 8" id="KW-0997">Cell inner membrane</keyword>
<feature type="domain" description="TRAP C4-dicarboxylate transport system permease DctM subunit" evidence="11">
    <location>
        <begin position="195"/>
        <end position="601"/>
    </location>
</feature>
<feature type="transmembrane region" description="Helical" evidence="9">
    <location>
        <begin position="12"/>
        <end position="39"/>
    </location>
</feature>
<dbReference type="GO" id="GO:0022857">
    <property type="term" value="F:transmembrane transporter activity"/>
    <property type="evidence" value="ECO:0007669"/>
    <property type="project" value="UniProtKB-UniRule"/>
</dbReference>
<reference evidence="12" key="2">
    <citation type="submission" date="2020-09" db="EMBL/GenBank/DDBJ databases">
        <authorList>
            <person name="Sun Q."/>
            <person name="Zhou Y."/>
        </authorList>
    </citation>
    <scope>NUCLEOTIDE SEQUENCE</scope>
    <source>
        <strain evidence="12">CGMCC 1.15725</strain>
    </source>
</reference>
<evidence type="ECO:0000256" key="5">
    <source>
        <dbReference type="ARBA" id="ARBA00022692"/>
    </source>
</evidence>
<proteinExistence type="predicted"/>
<evidence type="ECO:0000256" key="2">
    <source>
        <dbReference type="ARBA" id="ARBA00022448"/>
    </source>
</evidence>
<feature type="transmembrane region" description="Helical" evidence="9">
    <location>
        <begin position="189"/>
        <end position="218"/>
    </location>
</feature>
<comment type="caution">
    <text evidence="12">The sequence shown here is derived from an EMBL/GenBank/DDBJ whole genome shotgun (WGS) entry which is preliminary data.</text>
</comment>
<gene>
    <name evidence="12" type="ORF">GCM10011611_59000</name>
</gene>
<dbReference type="Pfam" id="PF06808">
    <property type="entry name" value="DctM"/>
    <property type="match status" value="1"/>
</dbReference>
<keyword evidence="3" id="KW-1003">Cell membrane</keyword>
<evidence type="ECO:0000256" key="4">
    <source>
        <dbReference type="ARBA" id="ARBA00022519"/>
    </source>
</evidence>
<feature type="transmembrane region" description="Helical" evidence="9">
    <location>
        <begin position="397"/>
        <end position="419"/>
    </location>
</feature>
<feature type="transmembrane region" description="Helical" evidence="9">
    <location>
        <begin position="539"/>
        <end position="561"/>
    </location>
</feature>
<dbReference type="PANTHER" id="PTHR33362:SF2">
    <property type="entry name" value="TRAP TRANSPORTER LARGE PERMEASE PROTEIN"/>
    <property type="match status" value="1"/>
</dbReference>
<keyword evidence="6 9" id="KW-1133">Transmembrane helix</keyword>
<feature type="transmembrane region" description="Helical" evidence="9">
    <location>
        <begin position="425"/>
        <end position="444"/>
    </location>
</feature>
<feature type="transmembrane region" description="Helical" evidence="9">
    <location>
        <begin position="239"/>
        <end position="261"/>
    </location>
</feature>
<dbReference type="GO" id="GO:0005886">
    <property type="term" value="C:plasma membrane"/>
    <property type="evidence" value="ECO:0007669"/>
    <property type="project" value="UniProtKB-SubCell"/>
</dbReference>
<evidence type="ECO:0000256" key="6">
    <source>
        <dbReference type="ARBA" id="ARBA00022989"/>
    </source>
</evidence>
<evidence type="ECO:0000259" key="11">
    <source>
        <dbReference type="Pfam" id="PF06808"/>
    </source>
</evidence>
<name>A0A8J2Z0N3_9PROT</name>
<feature type="transmembrane region" description="Helical" evidence="9">
    <location>
        <begin position="581"/>
        <end position="606"/>
    </location>
</feature>
<evidence type="ECO:0000256" key="1">
    <source>
        <dbReference type="ARBA" id="ARBA00004429"/>
    </source>
</evidence>
<dbReference type="Proteomes" id="UP000646365">
    <property type="component" value="Unassembled WGS sequence"/>
</dbReference>
<dbReference type="PANTHER" id="PTHR33362">
    <property type="entry name" value="SIALIC ACID TRAP TRANSPORTER PERMEASE PROTEIN SIAT-RELATED"/>
    <property type="match status" value="1"/>
</dbReference>
<dbReference type="InterPro" id="IPR055348">
    <property type="entry name" value="DctQ"/>
</dbReference>
<accession>A0A8J2Z0N3</accession>
<feature type="transmembrane region" description="Helical" evidence="9">
    <location>
        <begin position="498"/>
        <end position="527"/>
    </location>
</feature>
<evidence type="ECO:0000313" key="12">
    <source>
        <dbReference type="EMBL" id="GGF44766.1"/>
    </source>
</evidence>
<feature type="transmembrane region" description="Helical" evidence="9">
    <location>
        <begin position="322"/>
        <end position="347"/>
    </location>
</feature>
<feature type="transmembrane region" description="Helical" evidence="9">
    <location>
        <begin position="90"/>
        <end position="111"/>
    </location>
</feature>
<sequence length="607" mass="64125">MSSIFRGLDRAVDWLSQGVAASLVAIEVVLLFAGVVGRYAFNHPLVWADEVAGILFLWLVSLGAVVALRRTEHMRMTVIVGRLGPRARRLAACLSAMLVVIVALCLIVPGLTYAEQQAAILTPVLQMPGSWEILGQLAALVLLLYVALRQLLGEASWLEIALVLGFAAVVWLGLDRLEDAFDFGNGDLLIYFIGMVGFCIFLGVPIAFSFAISTFSYIHFTSNIPLSVVISQMDQGMSSIELLAVPMFVVLGLLLEMTGIARAMVNFLAALVGHRRGGLSYVLIAAMYLISGISGSKAADQAAVAPVLLPEMRRRGVPPGELAALLAASAAMSETIPPSLVLIIVGAVTGVSIAALFTGGLLPAAIAAAGLALLVFFRTRGDRPERTHATAAEVGRLFLIALPALILPFLIRYVVLAGITTATEVATVGVVYSILVGLFVYRCFDWRRLFPILVETAALSGAILLIIGSASAMAWSLTQAGFAQTLAELMTSLPGGSAGFLAVSVVLFVVLGSVLEGLPAMVLFGPLLFPAAQQLGIHLVQYGIVAILAMGIGLFSPPFGVGFYQTCLIGKVSSDEAFSRIWPYMATLIVALIIVAAVPWISIGFLG</sequence>
<feature type="transmembrane region" description="Helical" evidence="9">
    <location>
        <begin position="51"/>
        <end position="69"/>
    </location>
</feature>
<keyword evidence="7 9" id="KW-0472">Membrane</keyword>
<dbReference type="RefSeq" id="WP_189051774.1">
    <property type="nucleotide sequence ID" value="NZ_BMJQ01000021.1"/>
</dbReference>
<keyword evidence="5 9" id="KW-0812">Transmembrane</keyword>
<dbReference type="AlphaFoldDB" id="A0A8J2Z0N3"/>
<comment type="subcellular location">
    <subcellularLocation>
        <location evidence="1 8">Cell inner membrane</location>
        <topology evidence="1 8">Multi-pass membrane protein</topology>
    </subcellularLocation>
</comment>
<keyword evidence="13" id="KW-1185">Reference proteome</keyword>
<evidence type="ECO:0000256" key="7">
    <source>
        <dbReference type="ARBA" id="ARBA00023136"/>
    </source>
</evidence>
<dbReference type="NCBIfam" id="TIGR00786">
    <property type="entry name" value="dctM"/>
    <property type="match status" value="1"/>
</dbReference>
<keyword evidence="2 8" id="KW-0813">Transport</keyword>
<dbReference type="EMBL" id="BMJQ01000021">
    <property type="protein sequence ID" value="GGF44766.1"/>
    <property type="molecule type" value="Genomic_DNA"/>
</dbReference>
<dbReference type="Pfam" id="PF04290">
    <property type="entry name" value="DctQ"/>
    <property type="match status" value="1"/>
</dbReference>